<dbReference type="Proteomes" id="UP001497482">
    <property type="component" value="Chromosome 19"/>
</dbReference>
<dbReference type="EMBL" id="OZ035841">
    <property type="protein sequence ID" value="CAL1590348.1"/>
    <property type="molecule type" value="Genomic_DNA"/>
</dbReference>
<feature type="compositionally biased region" description="Basic and acidic residues" evidence="1">
    <location>
        <begin position="38"/>
        <end position="78"/>
    </location>
</feature>
<organism evidence="2 3">
    <name type="scientific">Knipowitschia caucasica</name>
    <name type="common">Caucasian dwarf goby</name>
    <name type="synonym">Pomatoschistus caucasicus</name>
    <dbReference type="NCBI Taxonomy" id="637954"/>
    <lineage>
        <taxon>Eukaryota</taxon>
        <taxon>Metazoa</taxon>
        <taxon>Chordata</taxon>
        <taxon>Craniata</taxon>
        <taxon>Vertebrata</taxon>
        <taxon>Euteleostomi</taxon>
        <taxon>Actinopterygii</taxon>
        <taxon>Neopterygii</taxon>
        <taxon>Teleostei</taxon>
        <taxon>Neoteleostei</taxon>
        <taxon>Acanthomorphata</taxon>
        <taxon>Gobiaria</taxon>
        <taxon>Gobiiformes</taxon>
        <taxon>Gobioidei</taxon>
        <taxon>Gobiidae</taxon>
        <taxon>Gobiinae</taxon>
        <taxon>Knipowitschia</taxon>
    </lineage>
</organism>
<evidence type="ECO:0000313" key="3">
    <source>
        <dbReference type="Proteomes" id="UP001497482"/>
    </source>
</evidence>
<name>A0AAV2KP50_KNICA</name>
<accession>A0AAV2KP50</accession>
<evidence type="ECO:0000313" key="2">
    <source>
        <dbReference type="EMBL" id="CAL1590348.1"/>
    </source>
</evidence>
<reference evidence="2 3" key="1">
    <citation type="submission" date="2024-04" db="EMBL/GenBank/DDBJ databases">
        <authorList>
            <person name="Waldvogel A.-M."/>
            <person name="Schoenle A."/>
        </authorList>
    </citation>
    <scope>NUCLEOTIDE SEQUENCE [LARGE SCALE GENOMIC DNA]</scope>
</reference>
<protein>
    <submittedName>
        <fullName evidence="2">Uncharacterized protein</fullName>
    </submittedName>
</protein>
<keyword evidence="3" id="KW-1185">Reference proteome</keyword>
<gene>
    <name evidence="2" type="ORF">KC01_LOCUS19866</name>
</gene>
<feature type="region of interest" description="Disordered" evidence="1">
    <location>
        <begin position="1"/>
        <end position="96"/>
    </location>
</feature>
<dbReference type="AlphaFoldDB" id="A0AAV2KP50"/>
<evidence type="ECO:0000256" key="1">
    <source>
        <dbReference type="SAM" id="MobiDB-lite"/>
    </source>
</evidence>
<proteinExistence type="predicted"/>
<sequence>MRAPGADTAERQRRMRTPSLSEKKRESGIKAGELCVRAQEERAQEERAQEERDQEERAQEKRDQEERDQKERAQEERVNSTSSVWFEAKFRGNQSL</sequence>